<sequence>MTGQFLILRKLLCEDYRVYFEEKTSGRKSRKNDNVFDDSSTRPLSSIQRKTVNELEKECLTLRRRVKELTERSRKENVEQLMLEIAELKRHSAALEAVSQGSVCVTSQLEKLEMTKDIVEMMNLKLESETFELRLALERTNSDTPRLREKIYEVIESRKVVRLLDRQIKTCRSHALKNLPSKWRKQYLH</sequence>
<dbReference type="KEGG" id="dqu:106748570"/>
<dbReference type="Proteomes" id="UP000515204">
    <property type="component" value="Unplaced"/>
</dbReference>
<keyword evidence="2" id="KW-1185">Reference proteome</keyword>
<name>A0A6P3XXM3_DINQU</name>
<evidence type="ECO:0000313" key="5">
    <source>
        <dbReference type="RefSeq" id="XP_014482720.1"/>
    </source>
</evidence>
<evidence type="ECO:0000313" key="4">
    <source>
        <dbReference type="RefSeq" id="XP_014482719.1"/>
    </source>
</evidence>
<reference evidence="3 4" key="1">
    <citation type="submission" date="2025-04" db="UniProtKB">
        <authorList>
            <consortium name="RefSeq"/>
        </authorList>
    </citation>
    <scope>IDENTIFICATION</scope>
</reference>
<dbReference type="RefSeq" id="XP_014482720.1">
    <property type="nucleotide sequence ID" value="XM_014627234.1"/>
</dbReference>
<evidence type="ECO:0000256" key="1">
    <source>
        <dbReference type="SAM" id="Coils"/>
    </source>
</evidence>
<evidence type="ECO:0000313" key="2">
    <source>
        <dbReference type="Proteomes" id="UP000515204"/>
    </source>
</evidence>
<organism evidence="2 4">
    <name type="scientific">Dinoponera quadriceps</name>
    <name type="common">South American ant</name>
    <dbReference type="NCBI Taxonomy" id="609295"/>
    <lineage>
        <taxon>Eukaryota</taxon>
        <taxon>Metazoa</taxon>
        <taxon>Ecdysozoa</taxon>
        <taxon>Arthropoda</taxon>
        <taxon>Hexapoda</taxon>
        <taxon>Insecta</taxon>
        <taxon>Pterygota</taxon>
        <taxon>Neoptera</taxon>
        <taxon>Endopterygota</taxon>
        <taxon>Hymenoptera</taxon>
        <taxon>Apocrita</taxon>
        <taxon>Aculeata</taxon>
        <taxon>Formicoidea</taxon>
        <taxon>Formicidae</taxon>
        <taxon>Ponerinae</taxon>
        <taxon>Ponerini</taxon>
        <taxon>Dinoponera</taxon>
    </lineage>
</organism>
<proteinExistence type="predicted"/>
<gene>
    <name evidence="3 4 5" type="primary">LOC106748570</name>
</gene>
<keyword evidence="1" id="KW-0175">Coiled coil</keyword>
<evidence type="ECO:0000313" key="3">
    <source>
        <dbReference type="RefSeq" id="XP_014482718.1"/>
    </source>
</evidence>
<protein>
    <submittedName>
        <fullName evidence="3 4">Uncharacterized protein LOC106748570 isoform X1</fullName>
    </submittedName>
</protein>
<accession>A0A6P3XXM3</accession>
<dbReference type="OrthoDB" id="6351660at2759"/>
<dbReference type="GeneID" id="106748570"/>
<dbReference type="AlphaFoldDB" id="A0A6P3XXM3"/>
<feature type="coiled-coil region" evidence="1">
    <location>
        <begin position="52"/>
        <end position="129"/>
    </location>
</feature>
<dbReference type="RefSeq" id="XP_014482718.1">
    <property type="nucleotide sequence ID" value="XM_014627232.1"/>
</dbReference>
<dbReference type="RefSeq" id="XP_014482719.1">
    <property type="nucleotide sequence ID" value="XM_014627233.1"/>
</dbReference>